<dbReference type="InterPro" id="IPR050727">
    <property type="entry name" value="GH43_arabinanases"/>
</dbReference>
<keyword evidence="2 6" id="KW-0378">Hydrolase</keyword>
<feature type="chain" id="PRO_5047344153" evidence="4">
    <location>
        <begin position="19"/>
        <end position="329"/>
    </location>
</feature>
<dbReference type="PANTHER" id="PTHR43301">
    <property type="entry name" value="ARABINAN ENDO-1,5-ALPHA-L-ARABINOSIDASE"/>
    <property type="match status" value="1"/>
</dbReference>
<gene>
    <name evidence="6" type="ORF">ACFQ21_20010</name>
</gene>
<evidence type="ECO:0000256" key="2">
    <source>
        <dbReference type="ARBA" id="ARBA00022801"/>
    </source>
</evidence>
<dbReference type="Pfam" id="PF00251">
    <property type="entry name" value="Glyco_hydro_32N"/>
    <property type="match status" value="1"/>
</dbReference>
<dbReference type="GO" id="GO:0016787">
    <property type="term" value="F:hydrolase activity"/>
    <property type="evidence" value="ECO:0007669"/>
    <property type="project" value="UniProtKB-KW"/>
</dbReference>
<dbReference type="RefSeq" id="WP_377581706.1">
    <property type="nucleotide sequence ID" value="NZ_JBHTKA010000007.1"/>
</dbReference>
<evidence type="ECO:0000256" key="3">
    <source>
        <dbReference type="ARBA" id="ARBA00023295"/>
    </source>
</evidence>
<dbReference type="CDD" id="cd08983">
    <property type="entry name" value="GH43_Bt3655-like"/>
    <property type="match status" value="1"/>
</dbReference>
<dbReference type="SUPFAM" id="SSF75005">
    <property type="entry name" value="Arabinanase/levansucrase/invertase"/>
    <property type="match status" value="1"/>
</dbReference>
<feature type="domain" description="Glycosyl hydrolase family 32 N-terminal" evidence="5">
    <location>
        <begin position="24"/>
        <end position="126"/>
    </location>
</feature>
<accession>A0ABW3K8U7</accession>
<dbReference type="InterPro" id="IPR023296">
    <property type="entry name" value="Glyco_hydro_beta-prop_sf"/>
</dbReference>
<keyword evidence="3" id="KW-0326">Glycosidase</keyword>
<dbReference type="PANTHER" id="PTHR43301:SF3">
    <property type="entry name" value="ARABINAN ENDO-1,5-ALPHA-L-ARABINOSIDASE A-RELATED"/>
    <property type="match status" value="1"/>
</dbReference>
<evidence type="ECO:0000256" key="4">
    <source>
        <dbReference type="SAM" id="SignalP"/>
    </source>
</evidence>
<sequence>MSKIIFIFLSITFFSGFAQQPSSAEKDRSAYLFVYFTGNAVADESIHYAVSIDGLNFFALNNNKPVVDSKAISSTGGVRDPHILRSNDGKTFYMVVTDMTSSKGWNSNRAMVLMRSDDLVYWQSSVINMQKRFSNQDSLLRVWAPQTIYDPQENKYMVYWSMKHGRKGEDIIYYAYANEAFTDLESEPKQLFFPANGKSCIDGDIVFKDGVYHLFYKTEGHGNGIRKATSTSLTSGKWSEQENYLQQTKDAVEGACVFKLHNSPEYILMYDVYTKGRYEFTRSKTLDSFTLVENVSMDFHPRHGAVISITRDELNRLIKQWGRPERFRE</sequence>
<evidence type="ECO:0000313" key="7">
    <source>
        <dbReference type="Proteomes" id="UP001597112"/>
    </source>
</evidence>
<keyword evidence="4" id="KW-0732">Signal</keyword>
<evidence type="ECO:0000256" key="1">
    <source>
        <dbReference type="ARBA" id="ARBA00009902"/>
    </source>
</evidence>
<protein>
    <submittedName>
        <fullName evidence="6">Glycoside hydrolase family 43 protein</fullName>
    </submittedName>
</protein>
<comment type="similarity">
    <text evidence="1">Belongs to the glycosyl hydrolase 32 family.</text>
</comment>
<feature type="signal peptide" evidence="4">
    <location>
        <begin position="1"/>
        <end position="18"/>
    </location>
</feature>
<keyword evidence="7" id="KW-1185">Reference proteome</keyword>
<evidence type="ECO:0000313" key="6">
    <source>
        <dbReference type="EMBL" id="MFD1001626.1"/>
    </source>
</evidence>
<name>A0ABW3K8U7_9BACT</name>
<comment type="caution">
    <text evidence="6">The sequence shown here is derived from an EMBL/GenBank/DDBJ whole genome shotgun (WGS) entry which is preliminary data.</text>
</comment>
<dbReference type="Proteomes" id="UP001597112">
    <property type="component" value="Unassembled WGS sequence"/>
</dbReference>
<dbReference type="Gene3D" id="2.115.10.20">
    <property type="entry name" value="Glycosyl hydrolase domain, family 43"/>
    <property type="match status" value="1"/>
</dbReference>
<dbReference type="InterPro" id="IPR013148">
    <property type="entry name" value="Glyco_hydro_32_N"/>
</dbReference>
<proteinExistence type="inferred from homology"/>
<reference evidence="7" key="1">
    <citation type="journal article" date="2019" name="Int. J. Syst. Evol. Microbiol.">
        <title>The Global Catalogue of Microorganisms (GCM) 10K type strain sequencing project: providing services to taxonomists for standard genome sequencing and annotation.</title>
        <authorList>
            <consortium name="The Broad Institute Genomics Platform"/>
            <consortium name="The Broad Institute Genome Sequencing Center for Infectious Disease"/>
            <person name="Wu L."/>
            <person name="Ma J."/>
        </authorList>
    </citation>
    <scope>NUCLEOTIDE SEQUENCE [LARGE SCALE GENOMIC DNA]</scope>
    <source>
        <strain evidence="7">CCUG 58938</strain>
    </source>
</reference>
<dbReference type="EMBL" id="JBHTKA010000007">
    <property type="protein sequence ID" value="MFD1001626.1"/>
    <property type="molecule type" value="Genomic_DNA"/>
</dbReference>
<evidence type="ECO:0000259" key="5">
    <source>
        <dbReference type="Pfam" id="PF00251"/>
    </source>
</evidence>
<organism evidence="6 7">
    <name type="scientific">Ohtaekwangia kribbensis</name>
    <dbReference type="NCBI Taxonomy" id="688913"/>
    <lineage>
        <taxon>Bacteria</taxon>
        <taxon>Pseudomonadati</taxon>
        <taxon>Bacteroidota</taxon>
        <taxon>Cytophagia</taxon>
        <taxon>Cytophagales</taxon>
        <taxon>Fulvivirgaceae</taxon>
        <taxon>Ohtaekwangia</taxon>
    </lineage>
</organism>